<keyword evidence="2" id="KW-1185">Reference proteome</keyword>
<evidence type="ECO:0000313" key="1">
    <source>
        <dbReference type="EMBL" id="GGN05830.1"/>
    </source>
</evidence>
<dbReference type="SUPFAM" id="SSF55961">
    <property type="entry name" value="Bet v1-like"/>
    <property type="match status" value="1"/>
</dbReference>
<comment type="caution">
    <text evidence="1">The sequence shown here is derived from an EMBL/GenBank/DDBJ whole genome shotgun (WGS) entry which is preliminary data.</text>
</comment>
<dbReference type="EMBL" id="BMML01000006">
    <property type="protein sequence ID" value="GGN05830.1"/>
    <property type="molecule type" value="Genomic_DNA"/>
</dbReference>
<sequence length="99" mass="11125">MDGSRPGETVRSRVADVRFPANGGKWTRSVRWSGPDPANLAHRTITWTPEHGGRATRLLLVREVFDPGGPERLTARGIMDGGWRSHVLRRLGQTRERVE</sequence>
<protein>
    <submittedName>
        <fullName evidence="1">Uncharacterized protein</fullName>
    </submittedName>
</protein>
<dbReference type="AlphaFoldDB" id="A0A917XBX4"/>
<dbReference type="Proteomes" id="UP000653411">
    <property type="component" value="Unassembled WGS sequence"/>
</dbReference>
<accession>A0A917XBX4</accession>
<reference evidence="1" key="2">
    <citation type="submission" date="2020-09" db="EMBL/GenBank/DDBJ databases">
        <authorList>
            <person name="Sun Q."/>
            <person name="Zhou Y."/>
        </authorList>
    </citation>
    <scope>NUCLEOTIDE SEQUENCE</scope>
    <source>
        <strain evidence="1">CGMCC 4.7110</strain>
    </source>
</reference>
<name>A0A917XBX4_9ACTN</name>
<evidence type="ECO:0000313" key="2">
    <source>
        <dbReference type="Proteomes" id="UP000653411"/>
    </source>
</evidence>
<gene>
    <name evidence="1" type="ORF">GCM10011578_029720</name>
</gene>
<organism evidence="1 2">
    <name type="scientific">Streptomyces fuscichromogenes</name>
    <dbReference type="NCBI Taxonomy" id="1324013"/>
    <lineage>
        <taxon>Bacteria</taxon>
        <taxon>Bacillati</taxon>
        <taxon>Actinomycetota</taxon>
        <taxon>Actinomycetes</taxon>
        <taxon>Kitasatosporales</taxon>
        <taxon>Streptomycetaceae</taxon>
        <taxon>Streptomyces</taxon>
    </lineage>
</organism>
<reference evidence="1" key="1">
    <citation type="journal article" date="2014" name="Int. J. Syst. Evol. Microbiol.">
        <title>Complete genome sequence of Corynebacterium casei LMG S-19264T (=DSM 44701T), isolated from a smear-ripened cheese.</title>
        <authorList>
            <consortium name="US DOE Joint Genome Institute (JGI-PGF)"/>
            <person name="Walter F."/>
            <person name="Albersmeier A."/>
            <person name="Kalinowski J."/>
            <person name="Ruckert C."/>
        </authorList>
    </citation>
    <scope>NUCLEOTIDE SEQUENCE</scope>
    <source>
        <strain evidence="1">CGMCC 4.7110</strain>
    </source>
</reference>
<proteinExistence type="predicted"/>